<gene>
    <name evidence="3" type="primary">LOC101862022</name>
</gene>
<evidence type="ECO:0000259" key="1">
    <source>
        <dbReference type="Pfam" id="PF17517"/>
    </source>
</evidence>
<dbReference type="InterPro" id="IPR035234">
    <property type="entry name" value="IgGFc-bd_N"/>
</dbReference>
<evidence type="ECO:0000313" key="3">
    <source>
        <dbReference type="RefSeq" id="XP_012935971.2"/>
    </source>
</evidence>
<feature type="domain" description="IgGFc-binding protein N-terminal" evidence="1">
    <location>
        <begin position="105"/>
        <end position="290"/>
    </location>
</feature>
<sequence length="676" mass="72555">MSDIGADGVHNISVTIATAQTTNVSLTLTVYDGTVSSAAPVKTEISRDYPYSWTVPASLLMTSSGVHNKTFRVSSVAPLEVMLLYTSSSSPSPSPSSSFTSSLVLISPVTFLKQYYVIDTSTVASPELLYDPITSGQDPDLSESVSFLAVVAVEADVTTVVTVKFPNRHFVIEPIFSDFSVGSPRKTQSSLEQYEALYLRVRQDVSGTMVEATHKVAVFAGNIRRQEPTSGVSKYTLRQTMPADHIAMTYVTLPSYHDPGSSQDDVSIDDLLRILSVESDTTVQITSYISGNSSSVAMTTTTINIPVATTIQDALVSRSAINVITSDKPIVVSNLGPYDVIRHLPIASDTDTCVTSLLPLHLWSTEYRIQLPKRSGVTTWQAIDFLIVCENPAGYNAVADQHDCGLTLNGESLNTLDSAFSVSTRASPEYSSVGIRLDQQSVPTPTMMFVICSSSPMSAVVQATGQSVRVCCLAGIDWTSEPTTSVDIATIFATDLSSLAPTGYDLFTDQLTTSPTTPVTTATTTDDVMCSCVAQEHNITQEEIDQLQDNIKGELELPSKSTSAYRRTLISADDDQRPSSAAMGYLGHSADTETGISGVTSGSLLLFPVPVRHHHNLMTVIPTVVTLEVAHVVKQIREGGSMFNISIHQKQVILLSADVSGLTDIPAFSDVPEAEV</sequence>
<dbReference type="RefSeq" id="XP_012935971.2">
    <property type="nucleotide sequence ID" value="XM_013080517.2"/>
</dbReference>
<protein>
    <submittedName>
        <fullName evidence="3">Cell wall protein RBR3-like</fullName>
    </submittedName>
</protein>
<proteinExistence type="predicted"/>
<accession>A0ABM0ZWI7</accession>
<reference evidence="3" key="1">
    <citation type="submission" date="2025-08" db="UniProtKB">
        <authorList>
            <consortium name="RefSeq"/>
        </authorList>
    </citation>
    <scope>IDENTIFICATION</scope>
</reference>
<dbReference type="Proteomes" id="UP000694888">
    <property type="component" value="Unplaced"/>
</dbReference>
<name>A0ABM0ZWI7_APLCA</name>
<dbReference type="GeneID" id="101862022"/>
<dbReference type="Pfam" id="PF17517">
    <property type="entry name" value="IgGFc_binding"/>
    <property type="match status" value="1"/>
</dbReference>
<evidence type="ECO:0000313" key="2">
    <source>
        <dbReference type="Proteomes" id="UP000694888"/>
    </source>
</evidence>
<keyword evidence="2" id="KW-1185">Reference proteome</keyword>
<organism evidence="2 3">
    <name type="scientific">Aplysia californica</name>
    <name type="common">California sea hare</name>
    <dbReference type="NCBI Taxonomy" id="6500"/>
    <lineage>
        <taxon>Eukaryota</taxon>
        <taxon>Metazoa</taxon>
        <taxon>Spiralia</taxon>
        <taxon>Lophotrochozoa</taxon>
        <taxon>Mollusca</taxon>
        <taxon>Gastropoda</taxon>
        <taxon>Heterobranchia</taxon>
        <taxon>Euthyneura</taxon>
        <taxon>Tectipleura</taxon>
        <taxon>Aplysiida</taxon>
        <taxon>Aplysioidea</taxon>
        <taxon>Aplysiidae</taxon>
        <taxon>Aplysia</taxon>
    </lineage>
</organism>